<organism evidence="2 3">
    <name type="scientific">Teredinibacter turnerae (strain ATCC 39867 / T7901)</name>
    <dbReference type="NCBI Taxonomy" id="377629"/>
    <lineage>
        <taxon>Bacteria</taxon>
        <taxon>Pseudomonadati</taxon>
        <taxon>Pseudomonadota</taxon>
        <taxon>Gammaproteobacteria</taxon>
        <taxon>Cellvibrionales</taxon>
        <taxon>Cellvibrionaceae</taxon>
        <taxon>Teredinibacter</taxon>
    </lineage>
</organism>
<dbReference type="CDD" id="cd01741">
    <property type="entry name" value="GATase1_1"/>
    <property type="match status" value="1"/>
</dbReference>
<protein>
    <submittedName>
        <fullName evidence="2">Class I Glutamine amidotransferase domain containing protein</fullName>
    </submittedName>
</protein>
<sequence>MKQAAIIRHLAFEDLGTLADALSRLNYTVSYYEAGLCEFNKILADDPDLLIILGGPIGAYEDADYPFLKTELSILQSRLHRDRPTLGICLGAQLMARALGAKVYPGGEKEIGWFPLSLTEAGKRSLLAPFEIQNVPVLHWHGDTFDIPDGAVHLAASERYPNQAFRWRNNCLALQFHPEVTELNMERWYIGHATEISQTRGTSVSQLRSDSAKYAGKLEHVAGEIWLSWLDQVSTPAEAIDA</sequence>
<reference evidence="2 3" key="1">
    <citation type="journal article" date="2009" name="PLoS ONE">
        <title>The complete genome of Teredinibacter turnerae T7901: an intracellular endosymbiont of marine wood-boring bivalves (shipworms).</title>
        <authorList>
            <person name="Yang J.C."/>
            <person name="Madupu R."/>
            <person name="Durkin A.S."/>
            <person name="Ekborg N.A."/>
            <person name="Pedamallu C.S."/>
            <person name="Hostetler J.B."/>
            <person name="Radune D."/>
            <person name="Toms B.S."/>
            <person name="Henrissat B."/>
            <person name="Coutinho P.M."/>
            <person name="Schwarz S."/>
            <person name="Field L."/>
            <person name="Trindade-Silva A.E."/>
            <person name="Soares C.A.G."/>
            <person name="Elshahawi S."/>
            <person name="Hanora A."/>
            <person name="Schmidt E.W."/>
            <person name="Haygood M.G."/>
            <person name="Posfai J."/>
            <person name="Benner J."/>
            <person name="Madinger C."/>
            <person name="Nove J."/>
            <person name="Anton B."/>
            <person name="Chaudhary K."/>
            <person name="Foster J."/>
            <person name="Holman A."/>
            <person name="Kumar S."/>
            <person name="Lessard P.A."/>
            <person name="Luyten Y.A."/>
            <person name="Slatko B."/>
            <person name="Wood N."/>
            <person name="Wu B."/>
            <person name="Teplitski M."/>
            <person name="Mougous J.D."/>
            <person name="Ward N."/>
            <person name="Eisen J.A."/>
            <person name="Badger J.H."/>
            <person name="Distel D.L."/>
        </authorList>
    </citation>
    <scope>NUCLEOTIDE SEQUENCE [LARGE SCALE GENOMIC DNA]</scope>
    <source>
        <strain evidence="3">ATCC 39867 / T7901</strain>
    </source>
</reference>
<dbReference type="InterPro" id="IPR017926">
    <property type="entry name" value="GATASE"/>
</dbReference>
<accession>C5BQI2</accession>
<dbReference type="HOGENOM" id="CLU_054974_3_1_6"/>
<dbReference type="eggNOG" id="COG0518">
    <property type="taxonomic scope" value="Bacteria"/>
</dbReference>
<dbReference type="SUPFAM" id="SSF52317">
    <property type="entry name" value="Class I glutamine amidotransferase-like"/>
    <property type="match status" value="1"/>
</dbReference>
<dbReference type="Pfam" id="PF00117">
    <property type="entry name" value="GATase"/>
    <property type="match status" value="1"/>
</dbReference>
<dbReference type="FunFam" id="3.40.50.880:FF:000033">
    <property type="entry name" value="Glutamine amidotransferase class-I"/>
    <property type="match status" value="1"/>
</dbReference>
<proteinExistence type="predicted"/>
<dbReference type="GeneID" id="93855564"/>
<name>C5BQI2_TERTT</name>
<dbReference type="Gene3D" id="3.40.50.880">
    <property type="match status" value="1"/>
</dbReference>
<evidence type="ECO:0000259" key="1">
    <source>
        <dbReference type="Pfam" id="PF00117"/>
    </source>
</evidence>
<dbReference type="AlphaFoldDB" id="C5BQI2"/>
<dbReference type="OrthoDB" id="9813383at2"/>
<dbReference type="GO" id="GO:0005829">
    <property type="term" value="C:cytosol"/>
    <property type="evidence" value="ECO:0007669"/>
    <property type="project" value="TreeGrafter"/>
</dbReference>
<gene>
    <name evidence="2" type="ordered locus">TERTU_3312</name>
</gene>
<dbReference type="STRING" id="377629.TERTU_3312"/>
<dbReference type="InterPro" id="IPR044992">
    <property type="entry name" value="ChyE-like"/>
</dbReference>
<dbReference type="EMBL" id="CP001614">
    <property type="protein sequence ID" value="ACR11825.1"/>
    <property type="molecule type" value="Genomic_DNA"/>
</dbReference>
<keyword evidence="2" id="KW-0315">Glutamine amidotransferase</keyword>
<dbReference type="PANTHER" id="PTHR42695:SF5">
    <property type="entry name" value="GLUTAMINE AMIDOTRANSFERASE YLR126C-RELATED"/>
    <property type="match status" value="1"/>
</dbReference>
<feature type="domain" description="Glutamine amidotransferase" evidence="1">
    <location>
        <begin position="19"/>
        <end position="182"/>
    </location>
</feature>
<dbReference type="GO" id="GO:0016740">
    <property type="term" value="F:transferase activity"/>
    <property type="evidence" value="ECO:0007669"/>
    <property type="project" value="UniProtKB-KW"/>
</dbReference>
<evidence type="ECO:0000313" key="2">
    <source>
        <dbReference type="EMBL" id="ACR11825.1"/>
    </source>
</evidence>
<dbReference type="InterPro" id="IPR029062">
    <property type="entry name" value="Class_I_gatase-like"/>
</dbReference>
<dbReference type="NCBIfam" id="NF005458">
    <property type="entry name" value="PRK07053.1"/>
    <property type="match status" value="1"/>
</dbReference>
<evidence type="ECO:0000313" key="3">
    <source>
        <dbReference type="Proteomes" id="UP000009080"/>
    </source>
</evidence>
<dbReference type="Proteomes" id="UP000009080">
    <property type="component" value="Chromosome"/>
</dbReference>
<keyword evidence="3" id="KW-1185">Reference proteome</keyword>
<dbReference type="KEGG" id="ttu:TERTU_3312"/>
<dbReference type="PANTHER" id="PTHR42695">
    <property type="entry name" value="GLUTAMINE AMIDOTRANSFERASE YLR126C-RELATED"/>
    <property type="match status" value="1"/>
</dbReference>
<dbReference type="PROSITE" id="PS51273">
    <property type="entry name" value="GATASE_TYPE_1"/>
    <property type="match status" value="1"/>
</dbReference>
<dbReference type="RefSeq" id="WP_015817936.1">
    <property type="nucleotide sequence ID" value="NC_012997.1"/>
</dbReference>